<evidence type="ECO:0000313" key="1">
    <source>
        <dbReference type="EMBL" id="EYB82058.1"/>
    </source>
</evidence>
<reference evidence="2" key="1">
    <citation type="journal article" date="2015" name="Nat. Genet.">
        <title>The genome and transcriptome of the zoonotic hookworm Ancylostoma ceylanicum identify infection-specific gene families.</title>
        <authorList>
            <person name="Schwarz E.M."/>
            <person name="Hu Y."/>
            <person name="Antoshechkin I."/>
            <person name="Miller M.M."/>
            <person name="Sternberg P.W."/>
            <person name="Aroian R.V."/>
        </authorList>
    </citation>
    <scope>NUCLEOTIDE SEQUENCE</scope>
    <source>
        <strain evidence="2">HY135</strain>
    </source>
</reference>
<protein>
    <recommendedName>
        <fullName evidence="3">CHCH domain-containing protein</fullName>
    </recommendedName>
</protein>
<dbReference type="OrthoDB" id="5586401at2759"/>
<organism evidence="1 2">
    <name type="scientific">Ancylostoma ceylanicum</name>
    <dbReference type="NCBI Taxonomy" id="53326"/>
    <lineage>
        <taxon>Eukaryota</taxon>
        <taxon>Metazoa</taxon>
        <taxon>Ecdysozoa</taxon>
        <taxon>Nematoda</taxon>
        <taxon>Chromadorea</taxon>
        <taxon>Rhabditida</taxon>
        <taxon>Rhabditina</taxon>
        <taxon>Rhabditomorpha</taxon>
        <taxon>Strongyloidea</taxon>
        <taxon>Ancylostomatidae</taxon>
        <taxon>Ancylostomatinae</taxon>
        <taxon>Ancylostoma</taxon>
    </lineage>
</organism>
<dbReference type="PANTHER" id="PTHR13639">
    <property type="entry name" value="CYTOCHROME C OXIDASE ASSEMBLY FACTOR 4 HOMOLOG, MITOCHONDRIAL"/>
    <property type="match status" value="1"/>
</dbReference>
<keyword evidence="2" id="KW-1185">Reference proteome</keyword>
<dbReference type="AlphaFoldDB" id="A0A016RUS2"/>
<dbReference type="GO" id="GO:0005758">
    <property type="term" value="C:mitochondrial intermembrane space"/>
    <property type="evidence" value="ECO:0007669"/>
    <property type="project" value="InterPro"/>
</dbReference>
<dbReference type="EMBL" id="JARK01001704">
    <property type="protein sequence ID" value="EYB82058.1"/>
    <property type="molecule type" value="Genomic_DNA"/>
</dbReference>
<evidence type="ECO:0008006" key="3">
    <source>
        <dbReference type="Google" id="ProtNLM"/>
    </source>
</evidence>
<dbReference type="PANTHER" id="PTHR13639:SF2">
    <property type="entry name" value="CYTOCHROME C OXIDASE ASSEMBLY FACTOR 4 HOMOLOG, MITOCHONDRIAL"/>
    <property type="match status" value="1"/>
</dbReference>
<proteinExistence type="predicted"/>
<accession>A0A016RUS2</accession>
<dbReference type="GO" id="GO:0033617">
    <property type="term" value="P:mitochondrial respiratory chain complex IV assembly"/>
    <property type="evidence" value="ECO:0007669"/>
    <property type="project" value="InterPro"/>
</dbReference>
<dbReference type="InterPro" id="IPR039870">
    <property type="entry name" value="Coa4-like"/>
</dbReference>
<gene>
    <name evidence="1" type="primary">Acey_s0368.g73</name>
    <name evidence="1" type="ORF">Y032_0368g73</name>
</gene>
<dbReference type="Proteomes" id="UP000024635">
    <property type="component" value="Unassembled WGS sequence"/>
</dbReference>
<comment type="caution">
    <text evidence="1">The sequence shown here is derived from an EMBL/GenBank/DDBJ whole genome shotgun (WGS) entry which is preliminary data.</text>
</comment>
<name>A0A016RUS2_9BILA</name>
<dbReference type="STRING" id="53326.A0A016RUS2"/>
<sequence>MTLSCQLIYLELRVTLKSMSKSPHPSQWARDSDEEDRVEAIISFELLIIRGTGCWDQHIAVVDCKGDKGDWRECQKEVQLFKECMQKNRPKATIPAEKK</sequence>
<evidence type="ECO:0000313" key="2">
    <source>
        <dbReference type="Proteomes" id="UP000024635"/>
    </source>
</evidence>